<protein>
    <submittedName>
        <fullName evidence="7">MFS transporter</fullName>
    </submittedName>
</protein>
<dbReference type="InterPro" id="IPR036259">
    <property type="entry name" value="MFS_trans_sf"/>
</dbReference>
<dbReference type="PANTHER" id="PTHR23530:SF1">
    <property type="entry name" value="PERMEASE, MAJOR FACILITATOR SUPERFAMILY-RELATED"/>
    <property type="match status" value="1"/>
</dbReference>
<dbReference type="InterPro" id="IPR020846">
    <property type="entry name" value="MFS_dom"/>
</dbReference>
<dbReference type="Pfam" id="PF07690">
    <property type="entry name" value="MFS_1"/>
    <property type="match status" value="1"/>
</dbReference>
<comment type="caution">
    <text evidence="7">The sequence shown here is derived from an EMBL/GenBank/DDBJ whole genome shotgun (WGS) entry which is preliminary data.</text>
</comment>
<feature type="transmembrane region" description="Helical" evidence="5">
    <location>
        <begin position="173"/>
        <end position="194"/>
    </location>
</feature>
<feature type="transmembrane region" description="Helical" evidence="5">
    <location>
        <begin position="76"/>
        <end position="109"/>
    </location>
</feature>
<name>A0A6L9VYI2_9ACTN</name>
<dbReference type="InterPro" id="IPR005829">
    <property type="entry name" value="Sugar_transporter_CS"/>
</dbReference>
<sequence length="430" mass="43042">MTPPQTVRSATRRLVGLTALRWLPVGLTTPVTVLLAQARGLSLAEIGLLFTLHGVVVVALELPTGGLADVLGRRPVLLAGAVLHIVSCVLFAVATSLPGFVLAILALGLGRTLDSGPLEAWYVDSVHRIDPAADVAPGLARHSAADGGGLAIGAVAGGLLPGLLGGSTGAALALPYAVAAVLDLVYVGFVLRLLTEDRPPREGSVRAALGAGARAVPATVAGALRLSVTDGPLRLVLLITAAGGVGLVGCELLGPLRFADLAGSRDDGAAVYGTVLAISFAAAAVGAMTTPAMRRLFRGSTRVTCAVLALLGAGALALFSGPDVLVVASVGFALYYVSHGATWPLTAAVLHDRVTAAHRATAVSAMSLSMALGGILGNLAVPVVVRLAGQDGALLAIAGVILLSGLACLRLPRTVRAEPVGADGIEATAR</sequence>
<keyword evidence="2 5" id="KW-0812">Transmembrane</keyword>
<feature type="transmembrane region" description="Helical" evidence="5">
    <location>
        <begin position="362"/>
        <end position="381"/>
    </location>
</feature>
<keyword evidence="3 5" id="KW-1133">Transmembrane helix</keyword>
<evidence type="ECO:0000259" key="6">
    <source>
        <dbReference type="PROSITE" id="PS50850"/>
    </source>
</evidence>
<organism evidence="7 8">
    <name type="scientific">Blastococcus saxobsidens</name>
    <dbReference type="NCBI Taxonomy" id="138336"/>
    <lineage>
        <taxon>Bacteria</taxon>
        <taxon>Bacillati</taxon>
        <taxon>Actinomycetota</taxon>
        <taxon>Actinomycetes</taxon>
        <taxon>Geodermatophilales</taxon>
        <taxon>Geodermatophilaceae</taxon>
        <taxon>Blastococcus</taxon>
    </lineage>
</organism>
<reference evidence="7 8" key="1">
    <citation type="submission" date="2019-12" db="EMBL/GenBank/DDBJ databases">
        <title>the WGS of Blastococcus saxobsidens 67B17.</title>
        <authorList>
            <person name="Jiang Z."/>
        </authorList>
    </citation>
    <scope>NUCLEOTIDE SEQUENCE [LARGE SCALE GENOMIC DNA]</scope>
    <source>
        <strain evidence="7 8">67B17</strain>
    </source>
</reference>
<feature type="transmembrane region" description="Helical" evidence="5">
    <location>
        <begin position="270"/>
        <end position="289"/>
    </location>
</feature>
<dbReference type="PROSITE" id="PS00216">
    <property type="entry name" value="SUGAR_TRANSPORT_1"/>
    <property type="match status" value="1"/>
</dbReference>
<gene>
    <name evidence="7" type="ORF">GCU60_01015</name>
</gene>
<dbReference type="Proteomes" id="UP000479241">
    <property type="component" value="Unassembled WGS sequence"/>
</dbReference>
<dbReference type="GO" id="GO:0022857">
    <property type="term" value="F:transmembrane transporter activity"/>
    <property type="evidence" value="ECO:0007669"/>
    <property type="project" value="InterPro"/>
</dbReference>
<dbReference type="InterPro" id="IPR053160">
    <property type="entry name" value="MFS_DHA3_Transporter"/>
</dbReference>
<dbReference type="PROSITE" id="PS50850">
    <property type="entry name" value="MFS"/>
    <property type="match status" value="1"/>
</dbReference>
<evidence type="ECO:0000313" key="7">
    <source>
        <dbReference type="EMBL" id="NEK84351.1"/>
    </source>
</evidence>
<proteinExistence type="predicted"/>
<evidence type="ECO:0000256" key="4">
    <source>
        <dbReference type="ARBA" id="ARBA00023136"/>
    </source>
</evidence>
<accession>A0A6L9VYI2</accession>
<dbReference type="PANTHER" id="PTHR23530">
    <property type="entry name" value="TRANSPORT PROTEIN-RELATED"/>
    <property type="match status" value="1"/>
</dbReference>
<feature type="transmembrane region" description="Helical" evidence="5">
    <location>
        <begin position="393"/>
        <end position="411"/>
    </location>
</feature>
<dbReference type="InterPro" id="IPR011701">
    <property type="entry name" value="MFS"/>
</dbReference>
<evidence type="ECO:0000256" key="1">
    <source>
        <dbReference type="ARBA" id="ARBA00004651"/>
    </source>
</evidence>
<evidence type="ECO:0000313" key="8">
    <source>
        <dbReference type="Proteomes" id="UP000479241"/>
    </source>
</evidence>
<evidence type="ECO:0000256" key="2">
    <source>
        <dbReference type="ARBA" id="ARBA00022692"/>
    </source>
</evidence>
<feature type="transmembrane region" description="Helical" evidence="5">
    <location>
        <begin position="46"/>
        <end position="64"/>
    </location>
</feature>
<dbReference type="EMBL" id="JAAGWG010000001">
    <property type="protein sequence ID" value="NEK84351.1"/>
    <property type="molecule type" value="Genomic_DNA"/>
</dbReference>
<dbReference type="Gene3D" id="1.20.1250.20">
    <property type="entry name" value="MFS general substrate transporter like domains"/>
    <property type="match status" value="1"/>
</dbReference>
<feature type="transmembrane region" description="Helical" evidence="5">
    <location>
        <begin position="235"/>
        <end position="258"/>
    </location>
</feature>
<evidence type="ECO:0000256" key="3">
    <source>
        <dbReference type="ARBA" id="ARBA00022989"/>
    </source>
</evidence>
<dbReference type="RefSeq" id="WP_163201767.1">
    <property type="nucleotide sequence ID" value="NZ_JAAGWG010000001.1"/>
</dbReference>
<feature type="transmembrane region" description="Helical" evidence="5">
    <location>
        <begin position="301"/>
        <end position="319"/>
    </location>
</feature>
<comment type="subcellular location">
    <subcellularLocation>
        <location evidence="1">Cell membrane</location>
        <topology evidence="1">Multi-pass membrane protein</topology>
    </subcellularLocation>
</comment>
<feature type="domain" description="Major facilitator superfamily (MFS) profile" evidence="6">
    <location>
        <begin position="1"/>
        <end position="416"/>
    </location>
</feature>
<feature type="transmembrane region" description="Helical" evidence="5">
    <location>
        <begin position="20"/>
        <end position="40"/>
    </location>
</feature>
<feature type="transmembrane region" description="Helical" evidence="5">
    <location>
        <begin position="325"/>
        <end position="350"/>
    </location>
</feature>
<dbReference type="AlphaFoldDB" id="A0A6L9VYI2"/>
<dbReference type="GO" id="GO:0005886">
    <property type="term" value="C:plasma membrane"/>
    <property type="evidence" value="ECO:0007669"/>
    <property type="project" value="UniProtKB-SubCell"/>
</dbReference>
<evidence type="ECO:0000256" key="5">
    <source>
        <dbReference type="SAM" id="Phobius"/>
    </source>
</evidence>
<dbReference type="SUPFAM" id="SSF103473">
    <property type="entry name" value="MFS general substrate transporter"/>
    <property type="match status" value="1"/>
</dbReference>
<keyword evidence="4 5" id="KW-0472">Membrane</keyword>